<keyword evidence="3" id="KW-0677">Repeat</keyword>
<dbReference type="AlphaFoldDB" id="A0AAW2D9A3"/>
<gene>
    <name evidence="6" type="ORF">SO802_008196</name>
</gene>
<proteinExistence type="predicted"/>
<keyword evidence="2 4" id="KW-0732">Signal</keyword>
<reference evidence="6 7" key="1">
    <citation type="submission" date="2024-01" db="EMBL/GenBank/DDBJ databases">
        <title>A telomere-to-telomere, gap-free genome of sweet tea (Lithocarpus litseifolius).</title>
        <authorList>
            <person name="Zhou J."/>
        </authorList>
    </citation>
    <scope>NUCLEOTIDE SEQUENCE [LARGE SCALE GENOMIC DNA]</scope>
    <source>
        <strain evidence="6">Zhou-2022a</strain>
        <tissue evidence="6">Leaf</tissue>
    </source>
</reference>
<feature type="domain" description="Leucine-rich repeat-containing N-terminal plant-type" evidence="5">
    <location>
        <begin position="29"/>
        <end position="71"/>
    </location>
</feature>
<dbReference type="InterPro" id="IPR053211">
    <property type="entry name" value="DNA_repair-toleration"/>
</dbReference>
<dbReference type="InterPro" id="IPR013210">
    <property type="entry name" value="LRR_N_plant-typ"/>
</dbReference>
<sequence length="308" mass="35132">MELGRYWWWPVVLVLVHFGMNGCFGCWEQERIALLELKASTINYTDEYYFPRWDTADKESDCCEWEKVKCDITTGHVVKLALNYTIYRCGENGGGWYFNASLFLPFKKLQYLDLSDNGICGCVPNEGFERFSTLSKLEVLHLRNNYFNNSILQSFSGTIASLKELNLDSNSLNGSIHIQDFKAFNNLEELYLHGNRINDFLTTEDSNSLSKLQVLDLSNNLFNARIFESLAAFPSLKILNIEENNLEGSYTTKELGALNNLEQLYLDRSSIDNSFLHKVGVMNSLEVLSVQNCHLNGSLAAEGRLFSQ</sequence>
<dbReference type="InterPro" id="IPR001611">
    <property type="entry name" value="Leu-rich_rpt"/>
</dbReference>
<protein>
    <recommendedName>
        <fullName evidence="5">Leucine-rich repeat-containing N-terminal plant-type domain-containing protein</fullName>
    </recommendedName>
</protein>
<dbReference type="Gene3D" id="3.80.10.10">
    <property type="entry name" value="Ribonuclease Inhibitor"/>
    <property type="match status" value="1"/>
</dbReference>
<evidence type="ECO:0000259" key="5">
    <source>
        <dbReference type="Pfam" id="PF08263"/>
    </source>
</evidence>
<evidence type="ECO:0000313" key="7">
    <source>
        <dbReference type="Proteomes" id="UP001459277"/>
    </source>
</evidence>
<feature type="signal peptide" evidence="4">
    <location>
        <begin position="1"/>
        <end position="25"/>
    </location>
</feature>
<feature type="chain" id="PRO_5043385488" description="Leucine-rich repeat-containing N-terminal plant-type domain-containing protein" evidence="4">
    <location>
        <begin position="26"/>
        <end position="308"/>
    </location>
</feature>
<dbReference type="PANTHER" id="PTHR48060">
    <property type="entry name" value="DNA DAMAGE-REPAIR/TOLERATION PROTEIN DRT100"/>
    <property type="match status" value="1"/>
</dbReference>
<evidence type="ECO:0000256" key="4">
    <source>
        <dbReference type="SAM" id="SignalP"/>
    </source>
</evidence>
<evidence type="ECO:0000313" key="6">
    <source>
        <dbReference type="EMBL" id="KAL0006694.1"/>
    </source>
</evidence>
<dbReference type="Pfam" id="PF08263">
    <property type="entry name" value="LRRNT_2"/>
    <property type="match status" value="1"/>
</dbReference>
<dbReference type="Pfam" id="PF00560">
    <property type="entry name" value="LRR_1"/>
    <property type="match status" value="2"/>
</dbReference>
<dbReference type="PANTHER" id="PTHR48060:SF17">
    <property type="entry name" value="LRR RECEPTOR-LIKE SERINE_THREONINE-PROTEIN KINASE IRK-RELATED"/>
    <property type="match status" value="1"/>
</dbReference>
<dbReference type="PROSITE" id="PS51450">
    <property type="entry name" value="LRR"/>
    <property type="match status" value="1"/>
</dbReference>
<dbReference type="Proteomes" id="UP001459277">
    <property type="component" value="Unassembled WGS sequence"/>
</dbReference>
<dbReference type="EMBL" id="JAZDWU010000003">
    <property type="protein sequence ID" value="KAL0006694.1"/>
    <property type="molecule type" value="Genomic_DNA"/>
</dbReference>
<evidence type="ECO:0000256" key="2">
    <source>
        <dbReference type="ARBA" id="ARBA00022729"/>
    </source>
</evidence>
<dbReference type="Pfam" id="PF13855">
    <property type="entry name" value="LRR_8"/>
    <property type="match status" value="1"/>
</dbReference>
<dbReference type="SUPFAM" id="SSF52058">
    <property type="entry name" value="L domain-like"/>
    <property type="match status" value="1"/>
</dbReference>
<dbReference type="InterPro" id="IPR032675">
    <property type="entry name" value="LRR_dom_sf"/>
</dbReference>
<comment type="caution">
    <text evidence="6">The sequence shown here is derived from an EMBL/GenBank/DDBJ whole genome shotgun (WGS) entry which is preliminary data.</text>
</comment>
<organism evidence="6 7">
    <name type="scientific">Lithocarpus litseifolius</name>
    <dbReference type="NCBI Taxonomy" id="425828"/>
    <lineage>
        <taxon>Eukaryota</taxon>
        <taxon>Viridiplantae</taxon>
        <taxon>Streptophyta</taxon>
        <taxon>Embryophyta</taxon>
        <taxon>Tracheophyta</taxon>
        <taxon>Spermatophyta</taxon>
        <taxon>Magnoliopsida</taxon>
        <taxon>eudicotyledons</taxon>
        <taxon>Gunneridae</taxon>
        <taxon>Pentapetalae</taxon>
        <taxon>rosids</taxon>
        <taxon>fabids</taxon>
        <taxon>Fagales</taxon>
        <taxon>Fagaceae</taxon>
        <taxon>Lithocarpus</taxon>
    </lineage>
</organism>
<evidence type="ECO:0000256" key="1">
    <source>
        <dbReference type="ARBA" id="ARBA00022614"/>
    </source>
</evidence>
<keyword evidence="1" id="KW-0433">Leucine-rich repeat</keyword>
<accession>A0AAW2D9A3</accession>
<evidence type="ECO:0000256" key="3">
    <source>
        <dbReference type="ARBA" id="ARBA00022737"/>
    </source>
</evidence>
<name>A0AAW2D9A3_9ROSI</name>
<keyword evidence="7" id="KW-1185">Reference proteome</keyword>